<evidence type="ECO:0000313" key="2">
    <source>
        <dbReference type="EMBL" id="MBB4092646.1"/>
    </source>
</evidence>
<accession>A0AB34YTX9</accession>
<name>A0AB34YTX9_9HYPH</name>
<sequence length="52" mass="5694">MQDNHEFKTETGGFHLPTAYQTEDSDLNYMIVLSTLIACVACAGILASRIFG</sequence>
<evidence type="ECO:0000313" key="3">
    <source>
        <dbReference type="Proteomes" id="UP000553980"/>
    </source>
</evidence>
<keyword evidence="1" id="KW-1133">Transmembrane helix</keyword>
<dbReference type="Proteomes" id="UP000553980">
    <property type="component" value="Unassembled WGS sequence"/>
</dbReference>
<dbReference type="EMBL" id="JACIEX010000002">
    <property type="protein sequence ID" value="MBB4092646.1"/>
    <property type="molecule type" value="Genomic_DNA"/>
</dbReference>
<gene>
    <name evidence="2" type="ORF">GGQ79_001131</name>
</gene>
<comment type="caution">
    <text evidence="2">The sequence shown here is derived from an EMBL/GenBank/DDBJ whole genome shotgun (WGS) entry which is preliminary data.</text>
</comment>
<dbReference type="RefSeq" id="WP_158295694.1">
    <property type="nucleotide sequence ID" value="NZ_JACIEX010000002.1"/>
</dbReference>
<protein>
    <submittedName>
        <fullName evidence="2">Uncharacterized protein</fullName>
    </submittedName>
</protein>
<keyword evidence="1" id="KW-0812">Transmembrane</keyword>
<keyword evidence="1" id="KW-0472">Membrane</keyword>
<keyword evidence="3" id="KW-1185">Reference proteome</keyword>
<proteinExistence type="predicted"/>
<reference evidence="2 3" key="1">
    <citation type="submission" date="2020-08" db="EMBL/GenBank/DDBJ databases">
        <title>Genomic Encyclopedia of Type Strains, Phase IV (KMG-IV): sequencing the most valuable type-strain genomes for metagenomic binning, comparative biology and taxonomic classification.</title>
        <authorList>
            <person name="Goeker M."/>
        </authorList>
    </citation>
    <scope>NUCLEOTIDE SEQUENCE [LARGE SCALE GENOMIC DNA]</scope>
    <source>
        <strain evidence="2 3">DSM 23868</strain>
    </source>
</reference>
<feature type="transmembrane region" description="Helical" evidence="1">
    <location>
        <begin position="27"/>
        <end position="47"/>
    </location>
</feature>
<dbReference type="AlphaFoldDB" id="A0AB34YTX9"/>
<evidence type="ECO:0000256" key="1">
    <source>
        <dbReference type="SAM" id="Phobius"/>
    </source>
</evidence>
<organism evidence="2 3">
    <name type="scientific">Brucella pecoris</name>
    <dbReference type="NCBI Taxonomy" id="867683"/>
    <lineage>
        <taxon>Bacteria</taxon>
        <taxon>Pseudomonadati</taxon>
        <taxon>Pseudomonadota</taxon>
        <taxon>Alphaproteobacteria</taxon>
        <taxon>Hyphomicrobiales</taxon>
        <taxon>Brucellaceae</taxon>
        <taxon>Brucella/Ochrobactrum group</taxon>
        <taxon>Brucella</taxon>
    </lineage>
</organism>